<dbReference type="OrthoDB" id="5967843at2759"/>
<dbReference type="CDD" id="cd21037">
    <property type="entry name" value="MLKL_NTD"/>
    <property type="match status" value="1"/>
</dbReference>
<keyword evidence="4" id="KW-1185">Reference proteome</keyword>
<dbReference type="InterPro" id="IPR059179">
    <property type="entry name" value="MLKL-like_MCAfunc"/>
</dbReference>
<evidence type="ECO:0000256" key="1">
    <source>
        <dbReference type="ARBA" id="ARBA00022737"/>
    </source>
</evidence>
<dbReference type="InParanoid" id="A0A165DS09"/>
<dbReference type="InterPro" id="IPR027417">
    <property type="entry name" value="P-loop_NTPase"/>
</dbReference>
<feature type="domain" description="Nephrocystin 3-like N-terminal" evidence="2">
    <location>
        <begin position="246"/>
        <end position="414"/>
    </location>
</feature>
<dbReference type="SUPFAM" id="SSF52540">
    <property type="entry name" value="P-loop containing nucleoside triphosphate hydrolases"/>
    <property type="match status" value="1"/>
</dbReference>
<evidence type="ECO:0000259" key="2">
    <source>
        <dbReference type="Pfam" id="PF24883"/>
    </source>
</evidence>
<dbReference type="Pfam" id="PF24883">
    <property type="entry name" value="NPHP3_N"/>
    <property type="match status" value="1"/>
</dbReference>
<evidence type="ECO:0000313" key="4">
    <source>
        <dbReference type="Proteomes" id="UP000077266"/>
    </source>
</evidence>
<dbReference type="AlphaFoldDB" id="A0A165DS09"/>
<sequence>MSSSTTSGNALSYTQNVLELLCKGATGCGVPGVESAANLSLGIIQQIKKVKENDSTCKGLIDEINALAKTLQSALDTITTIGAGPDPGSGAVLGSSAELTDRINNMLLVLEGVKADAQGLKTVSRRWKLIKATPNAERLKNMADDVKKAKEDFASRGQISIELLLSRLHSEHQQEVIDARLARSREAEAREREARHREEMDATEARRRFEMDLGALLDRLPHADAGYSASIHSRHHGALQGTRVSLLRKLDVWSTCDTSTQNHFPFYVLTGGAGTGKSTIAYEVADRARARDRLAASFFFMRGAAELSSTELVFPTLAWQMLSSTPDLRTQKAVEILTTHLQYGTLHNIDIQAQHLFIDLLSTLPSDHHPLIIVIDALDECTVAAQDRVQRMLYLMMDGLAKIACPVRVFVTSRPELHVEDALGSATFDKTLQRFRLHEVPRPDVDADIKLYFEAEMDKLPPLTRQILLRDRRDVVDDLTALAAGLFIYATTLVQYLRLFIGEEILDGVSPLLDTRRVPTSALQQLDHLYTVVLNNSFPPDVRNSPVSGPSMKSVLGCIAVLQDHISPRELAKLTGINLQRGLLPTLRRLATVVTFNEQDLEVPIRPLHASFADFLVDPARHAAETFLVNPFEQHKTLAAHSLVLIMRRGILENTLVLLRSRATAPSAAHPVSGHGVTAVSSAIIYACRFWPVHVAALRNLNMRDEDADHSVTESVQATASSIIGAFCLSEYVVPWMEVLAYLAQLHVMAEPLDIIRDILSVADDPSVAACSSDEDDSEADHALAELRDVVDDCYRLIVEFSPAFVADPRQFMISALPQCRSGSKLTQQISKDFPAPRMVLPRDDWYFWTEVEIGPPGGTRGSSTCVVPSPDGAWLAVYATRKGNPNLSGDVRLCRLCTEKVEDPLHALFICTGQRTLIYARRNFWAKCGTSLARRANAGTDLCTILQRAPEERLWIILADTKLTALLGDYALAVMQIYDEVRPFVPSEQMVVEFTDGQ</sequence>
<proteinExistence type="predicted"/>
<dbReference type="InterPro" id="IPR056884">
    <property type="entry name" value="NPHP3-like_N"/>
</dbReference>
<evidence type="ECO:0000313" key="3">
    <source>
        <dbReference type="EMBL" id="KZV85225.1"/>
    </source>
</evidence>
<keyword evidence="1" id="KW-0677">Repeat</keyword>
<dbReference type="Gene3D" id="3.40.50.300">
    <property type="entry name" value="P-loop containing nucleotide triphosphate hydrolases"/>
    <property type="match status" value="1"/>
</dbReference>
<gene>
    <name evidence="3" type="ORF">EXIGLDRAFT_753424</name>
</gene>
<reference evidence="3 4" key="1">
    <citation type="journal article" date="2016" name="Mol. Biol. Evol.">
        <title>Comparative Genomics of Early-Diverging Mushroom-Forming Fungi Provides Insights into the Origins of Lignocellulose Decay Capabilities.</title>
        <authorList>
            <person name="Nagy L.G."/>
            <person name="Riley R."/>
            <person name="Tritt A."/>
            <person name="Adam C."/>
            <person name="Daum C."/>
            <person name="Floudas D."/>
            <person name="Sun H."/>
            <person name="Yadav J.S."/>
            <person name="Pangilinan J."/>
            <person name="Larsson K.H."/>
            <person name="Matsuura K."/>
            <person name="Barry K."/>
            <person name="Labutti K."/>
            <person name="Kuo R."/>
            <person name="Ohm R.A."/>
            <person name="Bhattacharya S.S."/>
            <person name="Shirouzu T."/>
            <person name="Yoshinaga Y."/>
            <person name="Martin F.M."/>
            <person name="Grigoriev I.V."/>
            <person name="Hibbett D.S."/>
        </authorList>
    </citation>
    <scope>NUCLEOTIDE SEQUENCE [LARGE SCALE GENOMIC DNA]</scope>
    <source>
        <strain evidence="3 4">HHB12029</strain>
    </source>
</reference>
<protein>
    <recommendedName>
        <fullName evidence="2">Nephrocystin 3-like N-terminal domain-containing protein</fullName>
    </recommendedName>
</protein>
<dbReference type="PANTHER" id="PTHR10039:SF17">
    <property type="entry name" value="FUNGAL STAND N-TERMINAL GOODBYE DOMAIN-CONTAINING PROTEIN-RELATED"/>
    <property type="match status" value="1"/>
</dbReference>
<dbReference type="EMBL" id="KV426195">
    <property type="protein sequence ID" value="KZV85225.1"/>
    <property type="molecule type" value="Genomic_DNA"/>
</dbReference>
<name>A0A165DS09_EXIGL</name>
<accession>A0A165DS09</accession>
<organism evidence="3 4">
    <name type="scientific">Exidia glandulosa HHB12029</name>
    <dbReference type="NCBI Taxonomy" id="1314781"/>
    <lineage>
        <taxon>Eukaryota</taxon>
        <taxon>Fungi</taxon>
        <taxon>Dikarya</taxon>
        <taxon>Basidiomycota</taxon>
        <taxon>Agaricomycotina</taxon>
        <taxon>Agaricomycetes</taxon>
        <taxon>Auriculariales</taxon>
        <taxon>Exidiaceae</taxon>
        <taxon>Exidia</taxon>
    </lineage>
</organism>
<dbReference type="PANTHER" id="PTHR10039">
    <property type="entry name" value="AMELOGENIN"/>
    <property type="match status" value="1"/>
</dbReference>
<dbReference type="Proteomes" id="UP000077266">
    <property type="component" value="Unassembled WGS sequence"/>
</dbReference>